<comment type="caution">
    <text evidence="2">The sequence shown here is derived from an EMBL/GenBank/DDBJ whole genome shotgun (WGS) entry which is preliminary data.</text>
</comment>
<sequence>MSGNRETLFIGIVLVAAFVAVYFFFGDSLPFVPAIGESQIDAEYAGVIAEAARLKGITLDIEIVKSDKFTRLLIPAPPPLPGVKPGGRNPYLPL</sequence>
<evidence type="ECO:0000313" key="2">
    <source>
        <dbReference type="EMBL" id="OGZ93774.1"/>
    </source>
</evidence>
<evidence type="ECO:0000313" key="3">
    <source>
        <dbReference type="Proteomes" id="UP000177392"/>
    </source>
</evidence>
<feature type="transmembrane region" description="Helical" evidence="1">
    <location>
        <begin position="7"/>
        <end position="25"/>
    </location>
</feature>
<dbReference type="Proteomes" id="UP000177392">
    <property type="component" value="Unassembled WGS sequence"/>
</dbReference>
<name>A0A1G2K2X8_9BACT</name>
<keyword evidence="1" id="KW-0812">Transmembrane</keyword>
<organism evidence="2 3">
    <name type="scientific">Candidatus Sungbacteria bacterium GWC2_49_10</name>
    <dbReference type="NCBI Taxonomy" id="1802263"/>
    <lineage>
        <taxon>Bacteria</taxon>
        <taxon>Candidatus Sungiibacteriota</taxon>
    </lineage>
</organism>
<keyword evidence="1" id="KW-0472">Membrane</keyword>
<reference evidence="2 3" key="1">
    <citation type="journal article" date="2016" name="Nat. Commun.">
        <title>Thousands of microbial genomes shed light on interconnected biogeochemical processes in an aquifer system.</title>
        <authorList>
            <person name="Anantharaman K."/>
            <person name="Brown C.T."/>
            <person name="Hug L.A."/>
            <person name="Sharon I."/>
            <person name="Castelle C.J."/>
            <person name="Probst A.J."/>
            <person name="Thomas B.C."/>
            <person name="Singh A."/>
            <person name="Wilkins M.J."/>
            <person name="Karaoz U."/>
            <person name="Brodie E.L."/>
            <person name="Williams K.H."/>
            <person name="Hubbard S.S."/>
            <person name="Banfield J.F."/>
        </authorList>
    </citation>
    <scope>NUCLEOTIDE SEQUENCE [LARGE SCALE GENOMIC DNA]</scope>
</reference>
<accession>A0A1G2K2X8</accession>
<dbReference type="AlphaFoldDB" id="A0A1G2K2X8"/>
<dbReference type="EMBL" id="MHQB01000028">
    <property type="protein sequence ID" value="OGZ93774.1"/>
    <property type="molecule type" value="Genomic_DNA"/>
</dbReference>
<evidence type="ECO:0000256" key="1">
    <source>
        <dbReference type="SAM" id="Phobius"/>
    </source>
</evidence>
<protein>
    <submittedName>
        <fullName evidence="2">Uncharacterized protein</fullName>
    </submittedName>
</protein>
<gene>
    <name evidence="2" type="ORF">A2131_00940</name>
</gene>
<keyword evidence="1" id="KW-1133">Transmembrane helix</keyword>
<proteinExistence type="predicted"/>